<proteinExistence type="predicted"/>
<evidence type="ECO:0000259" key="1">
    <source>
        <dbReference type="SMART" id="SM00986"/>
    </source>
</evidence>
<dbReference type="PANTHER" id="PTHR42160">
    <property type="entry name" value="URACIL-DNA GLYCOSYLASE SUPERFAMILY PROTEIN"/>
    <property type="match status" value="1"/>
</dbReference>
<name>A0A545TSK8_9GAMM</name>
<dbReference type="InterPro" id="IPR005122">
    <property type="entry name" value="Uracil-DNA_glycosylase-like"/>
</dbReference>
<protein>
    <submittedName>
        <fullName evidence="2">Uracil-DNA glycosylase family protein</fullName>
    </submittedName>
</protein>
<dbReference type="Pfam" id="PF03167">
    <property type="entry name" value="UDG"/>
    <property type="match status" value="1"/>
</dbReference>
<dbReference type="EMBL" id="VHSG01000010">
    <property type="protein sequence ID" value="TQV80205.1"/>
    <property type="molecule type" value="Genomic_DNA"/>
</dbReference>
<dbReference type="Proteomes" id="UP000319732">
    <property type="component" value="Unassembled WGS sequence"/>
</dbReference>
<dbReference type="PANTHER" id="PTHR42160:SF1">
    <property type="entry name" value="URACIL-DNA GLYCOSYLASE SUPERFAMILY PROTEIN"/>
    <property type="match status" value="1"/>
</dbReference>
<comment type="caution">
    <text evidence="2">The sequence shown here is derived from an EMBL/GenBank/DDBJ whole genome shotgun (WGS) entry which is preliminary data.</text>
</comment>
<dbReference type="InterPro" id="IPR047124">
    <property type="entry name" value="HI_0220.2"/>
</dbReference>
<organism evidence="2 3">
    <name type="scientific">Exilibacterium tricleocarpae</name>
    <dbReference type="NCBI Taxonomy" id="2591008"/>
    <lineage>
        <taxon>Bacteria</taxon>
        <taxon>Pseudomonadati</taxon>
        <taxon>Pseudomonadota</taxon>
        <taxon>Gammaproteobacteria</taxon>
        <taxon>Cellvibrionales</taxon>
        <taxon>Cellvibrionaceae</taxon>
        <taxon>Exilibacterium</taxon>
    </lineage>
</organism>
<dbReference type="InterPro" id="IPR036895">
    <property type="entry name" value="Uracil-DNA_glycosylase-like_sf"/>
</dbReference>
<dbReference type="OrthoDB" id="9789139at2"/>
<dbReference type="SMART" id="SM00986">
    <property type="entry name" value="UDG"/>
    <property type="match status" value="1"/>
</dbReference>
<feature type="domain" description="Uracil-DNA glycosylase-like" evidence="1">
    <location>
        <begin position="22"/>
        <end position="178"/>
    </location>
</feature>
<dbReference type="CDD" id="cd10033">
    <property type="entry name" value="UDG_like"/>
    <property type="match status" value="1"/>
</dbReference>
<gene>
    <name evidence="2" type="ORF">FKG94_10280</name>
</gene>
<evidence type="ECO:0000313" key="3">
    <source>
        <dbReference type="Proteomes" id="UP000319732"/>
    </source>
</evidence>
<dbReference type="SUPFAM" id="SSF52141">
    <property type="entry name" value="Uracil-DNA glycosylase-like"/>
    <property type="match status" value="1"/>
</dbReference>
<sequence length="190" mass="21699">MLVDVRACRRCEADLPLGPNPVVRAQGSARILVIGQAPGTRVHATGIPWNDPSGDRLRDWMGVDRETFYDDSHIAIMPMGFCYPGKGKSGDLPPRTECAPLWHEKILAHLPDIALVLLIGSYAQAYYLEDSYKTLTERVRAWRDCLPRALPLVHPSPRNRLWLRKNPWFEEDVVPFLRQRVRTLLDNDSF</sequence>
<dbReference type="AlphaFoldDB" id="A0A545TSK8"/>
<accession>A0A545TSK8</accession>
<dbReference type="Gene3D" id="3.40.470.10">
    <property type="entry name" value="Uracil-DNA glycosylase-like domain"/>
    <property type="match status" value="1"/>
</dbReference>
<reference evidence="2 3" key="1">
    <citation type="submission" date="2019-06" db="EMBL/GenBank/DDBJ databases">
        <title>Whole genome sequence for Cellvibrionaceae sp. R142.</title>
        <authorList>
            <person name="Wang G."/>
        </authorList>
    </citation>
    <scope>NUCLEOTIDE SEQUENCE [LARGE SCALE GENOMIC DNA]</scope>
    <source>
        <strain evidence="2 3">R142</strain>
    </source>
</reference>
<dbReference type="SMART" id="SM00987">
    <property type="entry name" value="UreE_C"/>
    <property type="match status" value="1"/>
</dbReference>
<evidence type="ECO:0000313" key="2">
    <source>
        <dbReference type="EMBL" id="TQV80205.1"/>
    </source>
</evidence>
<keyword evidence="3" id="KW-1185">Reference proteome</keyword>